<evidence type="ECO:0000256" key="2">
    <source>
        <dbReference type="SAM" id="SignalP"/>
    </source>
</evidence>
<comment type="caution">
    <text evidence="3">The sequence shown here is derived from an EMBL/GenBank/DDBJ whole genome shotgun (WGS) entry which is preliminary data.</text>
</comment>
<dbReference type="EMBL" id="QUNR01000001">
    <property type="protein sequence ID" value="REH40289.1"/>
    <property type="molecule type" value="Genomic_DNA"/>
</dbReference>
<dbReference type="RefSeq" id="WP_116207337.1">
    <property type="nucleotide sequence ID" value="NZ_QUNR01000001.1"/>
</dbReference>
<gene>
    <name evidence="3" type="ORF">DFR26_0489</name>
</gene>
<feature type="region of interest" description="Disordered" evidence="1">
    <location>
        <begin position="38"/>
        <end position="66"/>
    </location>
</feature>
<sequence length="889" mass="95204">MTTRTTPIGLWPHLTKLAALSLFSLALMACGGSSSGSFSFDDRPQGPGNPSTGGPGTPGPELSSQPNRYDFANRCVALRSVATNQFVSVANGQLRASAPSLTDAQAFYMKPAALGSYLLYSSDKQLVAGANLNALSAAREANKFSLRVAGDTTVYPQPPRYDVEPSLADINAYRSFNDPLIGGDRFTFTQAGSAQRLTVGSAGAVALAAANTDAAQQFALVPATNCAEFPEANDNTAGTTFKGKTSDGSVLGMADAHVHLSSSTFLGGAQHGAAFHQFGVTHALNDCQETHGPNGFLDLVGSLFVNDFDGHNTGGWPTHIDWPSRENLTHEAMYWKWVERAWKSGLRIMVNDVVENETLCELERNVTRQPLRDCNEMNNAANQVGTLYALQDYIDAQYGGRGKGFFRLVLGPDEARRTVEAGNLAVVIGIEISNVLNCKINYNPLRQQQPFEETGTGLTENRYDCDEDEIRTQLDRLVDLGVRQIISIHEFDNAIGGNGIFDGTVLNVGNRENSGGIPSAEINALVGALGNPSQISPLGFLQSAELPTGEFWTTYDCPEEDVTPGFSGYYDGNSGGAKMTSISPTAPFDIAGVESPLAALGIVNPVCPYLGQGFRPGGPLACYPAKNQCNARWLTPIGLFAFQEMMKRGLIFDIDHLELEIKTQALELAEAQPVAYPFVSTHGTFGGTSNDQAKRILQNGGLLFPSLGNGPSHIGQIAELRAIYDTLPNPRPLFSMGFGTDTNGLSAQSGPRGNIEAGKEVSYPYELFNSSFLAKLPSMQALSPTPVRFDQPEERDDAGNGRTWSLDEDGSAHYGMMSGFVREVQLEGSAQDMQDVFNSAEGFLRTWQRTKEAQAAIARDGIATPAGVLRAAPASDSPLGPLRALLPIP</sequence>
<dbReference type="SUPFAM" id="SSF51556">
    <property type="entry name" value="Metallo-dependent hydrolases"/>
    <property type="match status" value="1"/>
</dbReference>
<keyword evidence="2" id="KW-0732">Signal</keyword>
<accession>A0A3E0H9C0</accession>
<feature type="signal peptide" evidence="2">
    <location>
        <begin position="1"/>
        <end position="29"/>
    </location>
</feature>
<evidence type="ECO:0000313" key="4">
    <source>
        <dbReference type="Proteomes" id="UP000256774"/>
    </source>
</evidence>
<dbReference type="OrthoDB" id="6071905at2"/>
<name>A0A3E0H9C0_9GAMM</name>
<feature type="chain" id="PRO_5017772081" description="Membrane dipeptidase (Peptidase family M19)" evidence="2">
    <location>
        <begin position="30"/>
        <end position="889"/>
    </location>
</feature>
<evidence type="ECO:0000313" key="3">
    <source>
        <dbReference type="EMBL" id="REH40289.1"/>
    </source>
</evidence>
<evidence type="ECO:0000256" key="1">
    <source>
        <dbReference type="SAM" id="MobiDB-lite"/>
    </source>
</evidence>
<reference evidence="3 4" key="1">
    <citation type="submission" date="2018-08" db="EMBL/GenBank/DDBJ databases">
        <title>Genomic Encyclopedia of Type Strains, Phase IV (KMG-IV): sequencing the most valuable type-strain genomes for metagenomic binning, comparative biology and taxonomic classification.</title>
        <authorList>
            <person name="Goeker M."/>
        </authorList>
    </citation>
    <scope>NUCLEOTIDE SEQUENCE [LARGE SCALE GENOMIC DNA]</scope>
    <source>
        <strain evidence="3 4">DSM 26022</strain>
    </source>
</reference>
<feature type="compositionally biased region" description="Low complexity" evidence="1">
    <location>
        <begin position="38"/>
        <end position="50"/>
    </location>
</feature>
<evidence type="ECO:0008006" key="5">
    <source>
        <dbReference type="Google" id="ProtNLM"/>
    </source>
</evidence>
<organism evidence="3 4">
    <name type="scientific">Paraperlucidibaca baekdonensis</name>
    <dbReference type="NCBI Taxonomy" id="748120"/>
    <lineage>
        <taxon>Bacteria</taxon>
        <taxon>Pseudomonadati</taxon>
        <taxon>Pseudomonadota</taxon>
        <taxon>Gammaproteobacteria</taxon>
        <taxon>Moraxellales</taxon>
        <taxon>Moraxellaceae</taxon>
        <taxon>Paraperlucidibaca</taxon>
    </lineage>
</organism>
<dbReference type="Proteomes" id="UP000256774">
    <property type="component" value="Unassembled WGS sequence"/>
</dbReference>
<keyword evidence="4" id="KW-1185">Reference proteome</keyword>
<dbReference type="AlphaFoldDB" id="A0A3E0H9C0"/>
<dbReference type="Gene3D" id="3.20.20.140">
    <property type="entry name" value="Metal-dependent hydrolases"/>
    <property type="match status" value="1"/>
</dbReference>
<protein>
    <recommendedName>
        <fullName evidence="5">Membrane dipeptidase (Peptidase family M19)</fullName>
    </recommendedName>
</protein>
<dbReference type="PROSITE" id="PS51257">
    <property type="entry name" value="PROKAR_LIPOPROTEIN"/>
    <property type="match status" value="1"/>
</dbReference>
<dbReference type="InterPro" id="IPR032466">
    <property type="entry name" value="Metal_Hydrolase"/>
</dbReference>
<proteinExistence type="predicted"/>